<sequence length="500" mass="53082">MSLTTPTRDNRYQLPSWPPTEFTADLWNAIFGDLADRIAAREQLEATFETLKAQGIQASLDYIQINVAPQIVNLQQSITLAQNQIDQIIVGGKAPDALKFGGQLPAHYATASALSDGLAGKVPNTRKVNGKELSGDIAIEKGDVGLGNANNTADKDKPVSDAQQQAIDAVVLAAANSTSTKASKRNRHLNPAFQVCQDRTSGTIDVGSAQYVMDGVHVNSTGGGVLRAGQLASDTPGGSPYRFRATVLTSDAAFGTGDYYGVVFPIEGIEVADLKFGTADAMPFVWRGVVKLPQGSYGLSFTNTSLTRSYVKMFTVTAAEANKDKLITAVVPGCKTGTWVKDSSASGLSVRITLSSGSSFLTAQENEWVNGNFVATASLTPFMATVGNIVEVADIGLYAGGQLPEWELPNIGDVWRACMRYYFRSTIPKVALPDSITGNGADVRTKSCYMDIGTRMRATPSVTVSAGFTGFGGVETLTASINGRQDTFQANSVWIADARI</sequence>
<accession>A0ABY8RRL7</accession>
<proteinExistence type="predicted"/>
<organism evidence="1 2">
    <name type="scientific">Agrobacterium cucumeris</name>
    <dbReference type="NCBI Taxonomy" id="2862866"/>
    <lineage>
        <taxon>Bacteria</taxon>
        <taxon>Pseudomonadati</taxon>
        <taxon>Pseudomonadota</taxon>
        <taxon>Alphaproteobacteria</taxon>
        <taxon>Hyphomicrobiales</taxon>
        <taxon>Rhizobiaceae</taxon>
        <taxon>Rhizobium/Agrobacterium group</taxon>
        <taxon>Agrobacterium</taxon>
    </lineage>
</organism>
<dbReference type="EMBL" id="CP080388">
    <property type="protein sequence ID" value="WHO10240.1"/>
    <property type="molecule type" value="Genomic_DNA"/>
</dbReference>
<dbReference type="Proteomes" id="UP001225611">
    <property type="component" value="Chromosome 2"/>
</dbReference>
<protein>
    <submittedName>
        <fullName evidence="1">Uncharacterized protein</fullName>
    </submittedName>
</protein>
<name>A0ABY8RRL7_9HYPH</name>
<keyword evidence="2" id="KW-1185">Reference proteome</keyword>
<dbReference type="RefSeq" id="WP_269699234.1">
    <property type="nucleotide sequence ID" value="NZ_CP080388.1"/>
</dbReference>
<evidence type="ECO:0000313" key="1">
    <source>
        <dbReference type="EMBL" id="WHO10240.1"/>
    </source>
</evidence>
<evidence type="ECO:0000313" key="2">
    <source>
        <dbReference type="Proteomes" id="UP001225611"/>
    </source>
</evidence>
<gene>
    <name evidence="1" type="ORF">KZ699_17145</name>
</gene>
<reference evidence="1 2" key="1">
    <citation type="journal article" date="2023" name="Syst. Appl. Microbiol.">
        <title>Agrobacterium cucumeris sp. nov. isolated from crazy roots on cucumber (Cucumis sativus).</title>
        <authorList>
            <person name="Warabieda M."/>
            <person name="Kuzmanovic N."/>
            <person name="Trzcinski P."/>
            <person name="Pulawska J."/>
        </authorList>
    </citation>
    <scope>NUCLEOTIDE SEQUENCE [LARGE SCALE GENOMIC DNA]</scope>
    <source>
        <strain evidence="1 2">O132</strain>
    </source>
</reference>